<evidence type="ECO:0000313" key="4">
    <source>
        <dbReference type="EMBL" id="KAF6031206.1"/>
    </source>
</evidence>
<accession>A0A7J7K0U6</accession>
<reference evidence="4" key="1">
    <citation type="submission" date="2020-06" db="EMBL/GenBank/DDBJ databases">
        <title>Draft genome of Bugula neritina, a colonial animal packing powerful symbionts and potential medicines.</title>
        <authorList>
            <person name="Rayko M."/>
        </authorList>
    </citation>
    <scope>NUCLEOTIDE SEQUENCE [LARGE SCALE GENOMIC DNA]</scope>
    <source>
        <strain evidence="4">Kwan_BN1</strain>
    </source>
</reference>
<dbReference type="PANTHER" id="PTHR22940">
    <property type="entry name" value="TIMEOUT/TIMELESS-2"/>
    <property type="match status" value="1"/>
</dbReference>
<dbReference type="AlphaFoldDB" id="A0A7J7K0U6"/>
<evidence type="ECO:0000259" key="3">
    <source>
        <dbReference type="Pfam" id="PF04821"/>
    </source>
</evidence>
<gene>
    <name evidence="4" type="ORF">EB796_010442</name>
</gene>
<evidence type="ECO:0000313" key="5">
    <source>
        <dbReference type="Proteomes" id="UP000593567"/>
    </source>
</evidence>
<evidence type="ECO:0000256" key="1">
    <source>
        <dbReference type="ARBA" id="ARBA00004123"/>
    </source>
</evidence>
<keyword evidence="2" id="KW-0539">Nucleus</keyword>
<keyword evidence="5" id="KW-1185">Reference proteome</keyword>
<dbReference type="Proteomes" id="UP000593567">
    <property type="component" value="Unassembled WGS sequence"/>
</dbReference>
<dbReference type="InterPro" id="IPR044998">
    <property type="entry name" value="Timeless"/>
</dbReference>
<dbReference type="GO" id="GO:0031298">
    <property type="term" value="C:replication fork protection complex"/>
    <property type="evidence" value="ECO:0007669"/>
    <property type="project" value="TreeGrafter"/>
</dbReference>
<sequence>MNDLNLFSLQVIATFRSLESVWRYYIEEGQQTSMVLAMEWYIMNSTGVRSLTCNLGELVSPGTYILHDSCADVMEELLVRIANEEENKYITKRHILAEQLLAKDLIPMIKYGSPDVNELQLLLRLLSELCQPCDADQTVAMPPDKYAYPDLKRLSSQVCEAFLDREFTSRLFTHIHELIEEAGELEMVQESYLSIKYLFTAIRNVLYLMRSEKENFTKLLSLLLENDLDSVLIYSINCHGRDELVLPAAQILSLLYSEFEWLRTEAEGAKEQDATCITDRLKRIVVQLLQGSLSALAISLMRKELKDGSDVEGSYLSWCLTYFLPYVSYVPVPLAKFRGVLSNKCVGYLVYQLSALVPGLFGGDPTSRSTQRIKERMNRCMLLLSAFDSLLSLVFNFSLPSADKEDVTVAMQFYSKSIGTETMFHPLHVLFKRCSKHARLVADPDFYIRNFDITMFPALFYPNSSASTTSCLPQSSPTTRYLVRSWSRPYWSMLNSLLIKASFSSTLYL</sequence>
<dbReference type="OrthoDB" id="6429365at2759"/>
<dbReference type="InterPro" id="IPR006906">
    <property type="entry name" value="Timeless_N"/>
</dbReference>
<dbReference type="EMBL" id="VXIV02001632">
    <property type="protein sequence ID" value="KAF6031206.1"/>
    <property type="molecule type" value="Genomic_DNA"/>
</dbReference>
<dbReference type="GO" id="GO:0043111">
    <property type="term" value="P:replication fork arrest"/>
    <property type="evidence" value="ECO:0007669"/>
    <property type="project" value="TreeGrafter"/>
</dbReference>
<organism evidence="4 5">
    <name type="scientific">Bugula neritina</name>
    <name type="common">Brown bryozoan</name>
    <name type="synonym">Sertularia neritina</name>
    <dbReference type="NCBI Taxonomy" id="10212"/>
    <lineage>
        <taxon>Eukaryota</taxon>
        <taxon>Metazoa</taxon>
        <taxon>Spiralia</taxon>
        <taxon>Lophotrochozoa</taxon>
        <taxon>Bryozoa</taxon>
        <taxon>Gymnolaemata</taxon>
        <taxon>Cheilostomatida</taxon>
        <taxon>Flustrina</taxon>
        <taxon>Buguloidea</taxon>
        <taxon>Bugulidae</taxon>
        <taxon>Bugula</taxon>
    </lineage>
</organism>
<proteinExistence type="predicted"/>
<evidence type="ECO:0000256" key="2">
    <source>
        <dbReference type="ARBA" id="ARBA00023242"/>
    </source>
</evidence>
<dbReference type="PANTHER" id="PTHR22940:SF5">
    <property type="entry name" value="PROTEIN TIMELESS"/>
    <property type="match status" value="1"/>
</dbReference>
<dbReference type="GO" id="GO:0003677">
    <property type="term" value="F:DNA binding"/>
    <property type="evidence" value="ECO:0007669"/>
    <property type="project" value="TreeGrafter"/>
</dbReference>
<feature type="domain" description="Timeless N-terminal" evidence="3">
    <location>
        <begin position="63"/>
        <end position="259"/>
    </location>
</feature>
<dbReference type="GO" id="GO:0000076">
    <property type="term" value="P:DNA replication checkpoint signaling"/>
    <property type="evidence" value="ECO:0007669"/>
    <property type="project" value="TreeGrafter"/>
</dbReference>
<comment type="caution">
    <text evidence="4">The sequence shown here is derived from an EMBL/GenBank/DDBJ whole genome shotgun (WGS) entry which is preliminary data.</text>
</comment>
<name>A0A7J7K0U6_BUGNE</name>
<dbReference type="GO" id="GO:0006281">
    <property type="term" value="P:DNA repair"/>
    <property type="evidence" value="ECO:0007669"/>
    <property type="project" value="TreeGrafter"/>
</dbReference>
<comment type="subcellular location">
    <subcellularLocation>
        <location evidence="1">Nucleus</location>
    </subcellularLocation>
</comment>
<protein>
    <submittedName>
        <fullName evidence="4">Tim</fullName>
    </submittedName>
</protein>
<dbReference type="Pfam" id="PF04821">
    <property type="entry name" value="TIMELESS"/>
    <property type="match status" value="1"/>
</dbReference>